<dbReference type="Proteomes" id="UP000182660">
    <property type="component" value="Unassembled WGS sequence"/>
</dbReference>
<accession>A0ABY1HLL2</accession>
<evidence type="ECO:0000313" key="2">
    <source>
        <dbReference type="Proteomes" id="UP000182660"/>
    </source>
</evidence>
<sequence>MNGHNLSLQDKQVIGATYSNQLQRETTQNALQATFNELVSQCIKPTQKAVSLSSGKSLKTVKRYWSKLEK</sequence>
<evidence type="ECO:0000313" key="1">
    <source>
        <dbReference type="EMBL" id="SGZ00491.1"/>
    </source>
</evidence>
<protein>
    <submittedName>
        <fullName evidence="1">Replicase RepA</fullName>
    </submittedName>
</protein>
<organism evidence="1 2">
    <name type="scientific">Moritella viscosa</name>
    <dbReference type="NCBI Taxonomy" id="80854"/>
    <lineage>
        <taxon>Bacteria</taxon>
        <taxon>Pseudomonadati</taxon>
        <taxon>Pseudomonadota</taxon>
        <taxon>Gammaproteobacteria</taxon>
        <taxon>Alteromonadales</taxon>
        <taxon>Moritellaceae</taxon>
        <taxon>Moritella</taxon>
    </lineage>
</organism>
<comment type="caution">
    <text evidence="1">The sequence shown here is derived from an EMBL/GenBank/DDBJ whole genome shotgun (WGS) entry which is preliminary data.</text>
</comment>
<reference evidence="1 2" key="1">
    <citation type="submission" date="2016-11" db="EMBL/GenBank/DDBJ databases">
        <authorList>
            <person name="Klemetsen T."/>
        </authorList>
    </citation>
    <scope>NUCLEOTIDE SEQUENCE [LARGE SCALE GENOMIC DNA]</scope>
    <source>
        <strain evidence="1">MT 2528</strain>
    </source>
</reference>
<proteinExistence type="predicted"/>
<name>A0ABY1HLL2_9GAMM</name>
<gene>
    <name evidence="1" type="ORF">MT2528_4037</name>
</gene>
<dbReference type="EMBL" id="FPLJ01000099">
    <property type="protein sequence ID" value="SGZ00491.1"/>
    <property type="molecule type" value="Genomic_DNA"/>
</dbReference>
<keyword evidence="2" id="KW-1185">Reference proteome</keyword>